<keyword evidence="2" id="KW-1185">Reference proteome</keyword>
<evidence type="ECO:0000313" key="1">
    <source>
        <dbReference type="EMBL" id="PHZ17689.1"/>
    </source>
</evidence>
<dbReference type="PANTHER" id="PTHR45786:SF74">
    <property type="entry name" value="ATP-DEPENDENT DNA HELICASE"/>
    <property type="match status" value="1"/>
</dbReference>
<dbReference type="PANTHER" id="PTHR45786">
    <property type="entry name" value="DNA BINDING PROTEIN-LIKE"/>
    <property type="match status" value="1"/>
</dbReference>
<dbReference type="STRING" id="1340429.A0A2G4T9J7"/>
<organism evidence="1 2">
    <name type="scientific">Rhizopus microsporus ATCC 52813</name>
    <dbReference type="NCBI Taxonomy" id="1340429"/>
    <lineage>
        <taxon>Eukaryota</taxon>
        <taxon>Fungi</taxon>
        <taxon>Fungi incertae sedis</taxon>
        <taxon>Mucoromycota</taxon>
        <taxon>Mucoromycotina</taxon>
        <taxon>Mucoromycetes</taxon>
        <taxon>Mucorales</taxon>
        <taxon>Mucorineae</taxon>
        <taxon>Rhizopodaceae</taxon>
        <taxon>Rhizopus</taxon>
    </lineage>
</organism>
<dbReference type="Proteomes" id="UP000242254">
    <property type="component" value="Unassembled WGS sequence"/>
</dbReference>
<proteinExistence type="predicted"/>
<dbReference type="GeneID" id="35445639"/>
<accession>A0A2G4T9J7</accession>
<gene>
    <name evidence="1" type="ORF">RHIMIDRAFT_310329</name>
</gene>
<dbReference type="EMBL" id="KZ303842">
    <property type="protein sequence ID" value="PHZ17689.1"/>
    <property type="molecule type" value="Genomic_DNA"/>
</dbReference>
<dbReference type="AlphaFoldDB" id="A0A2G4T9J7"/>
<name>A0A2G4T9J7_RHIZD</name>
<evidence type="ECO:0000313" key="2">
    <source>
        <dbReference type="Proteomes" id="UP000242254"/>
    </source>
</evidence>
<protein>
    <submittedName>
        <fullName evidence="1">Uncharacterized protein</fullName>
    </submittedName>
</protein>
<reference evidence="1 2" key="1">
    <citation type="journal article" date="2016" name="Proc. Natl. Acad. Sci. U.S.A.">
        <title>Lipid metabolic changes in an early divergent fungus govern the establishment of a mutualistic symbiosis with endobacteria.</title>
        <authorList>
            <person name="Lastovetsky O.A."/>
            <person name="Gaspar M.L."/>
            <person name="Mondo S.J."/>
            <person name="LaButti K.M."/>
            <person name="Sandor L."/>
            <person name="Grigoriev I.V."/>
            <person name="Henry S.A."/>
            <person name="Pawlowska T.E."/>
        </authorList>
    </citation>
    <scope>NUCLEOTIDE SEQUENCE [LARGE SCALE GENOMIC DNA]</scope>
    <source>
        <strain evidence="1 2">ATCC 52813</strain>
    </source>
</reference>
<sequence length="345" mass="39636">MENNTSRTTICSSCVATLPADSRYCTCQACRERVAASRRRCRAEQEEQEGSPVRRRGRLRVEPSQTIPAAYISQLSRLRPLDLGRMDKECSHCHALHWTDERQETSSMRNPSWESCCKQRSVQLQLLSDPPEYLKDLLERGLNAFQIHGALCHRQGPLTPVEGSEPSYTQLYIFDPCYAAERRQARSSNLDPEIVRELSVMLAQCNPFARIYRHAHEILNNYENSNSVSDGNDQREVSAPYIIISPSMRMCLIEGSDRRTHNLPTMEEIAAVIPIKYSDRSFRDIVLTLRSNSSLRQSTGFEQRFQTIIQAHTAYMPSHYLHLFLHEIKKCLALSENKIICKRES</sequence>
<dbReference type="RefSeq" id="XP_023471397.1">
    <property type="nucleotide sequence ID" value="XM_023614650.1"/>
</dbReference>